<organism evidence="3 4">
    <name type="scientific">Ranitomeya imitator</name>
    <name type="common">mimic poison frog</name>
    <dbReference type="NCBI Taxonomy" id="111125"/>
    <lineage>
        <taxon>Eukaryota</taxon>
        <taxon>Metazoa</taxon>
        <taxon>Chordata</taxon>
        <taxon>Craniata</taxon>
        <taxon>Vertebrata</taxon>
        <taxon>Euteleostomi</taxon>
        <taxon>Amphibia</taxon>
        <taxon>Batrachia</taxon>
        <taxon>Anura</taxon>
        <taxon>Neobatrachia</taxon>
        <taxon>Hyloidea</taxon>
        <taxon>Dendrobatidae</taxon>
        <taxon>Dendrobatinae</taxon>
        <taxon>Ranitomeya</taxon>
    </lineage>
</organism>
<dbReference type="SMART" id="SM00564">
    <property type="entry name" value="PQQ"/>
    <property type="match status" value="2"/>
</dbReference>
<evidence type="ECO:0000259" key="2">
    <source>
        <dbReference type="Pfam" id="PF13360"/>
    </source>
</evidence>
<keyword evidence="4" id="KW-1185">Reference proteome</keyword>
<name>A0ABN9LPW8_9NEOB</name>
<dbReference type="EMBL" id="CAUEEQ010023740">
    <property type="protein sequence ID" value="CAJ0945263.1"/>
    <property type="molecule type" value="Genomic_DNA"/>
</dbReference>
<gene>
    <name evidence="3" type="ORF">RIMI_LOCUS10804451</name>
</gene>
<sequence length="153" mass="17039">MSPLPVVKQPILHQKKFGILRLEVVSVSFTLTYILHLRAMSFMLLIVKVRLKQLMRLMGKKSGKSLWLKSLAFSQVLNRHYYQRLMLGHVYVGSENAQVFALNTSDGSIAWQTTVAGEALSRPVISDGLVLIHTSNGMLQALNTTDGAISWDG</sequence>
<dbReference type="Gene3D" id="2.40.128.630">
    <property type="match status" value="1"/>
</dbReference>
<protein>
    <recommendedName>
        <fullName evidence="2">Pyrrolo-quinoline quinone repeat domain-containing protein</fullName>
    </recommendedName>
</protein>
<dbReference type="InterPro" id="IPR011047">
    <property type="entry name" value="Quinoprotein_ADH-like_sf"/>
</dbReference>
<accession>A0ABN9LPW8</accession>
<proteinExistence type="predicted"/>
<feature type="transmembrane region" description="Helical" evidence="1">
    <location>
        <begin position="30"/>
        <end position="51"/>
    </location>
</feature>
<dbReference type="Proteomes" id="UP001176940">
    <property type="component" value="Unassembled WGS sequence"/>
</dbReference>
<comment type="caution">
    <text evidence="3">The sequence shown here is derived from an EMBL/GenBank/DDBJ whole genome shotgun (WGS) entry which is preliminary data.</text>
</comment>
<feature type="domain" description="Pyrrolo-quinoline quinone repeat" evidence="2">
    <location>
        <begin position="59"/>
        <end position="151"/>
    </location>
</feature>
<dbReference type="InterPro" id="IPR002372">
    <property type="entry name" value="PQQ_rpt_dom"/>
</dbReference>
<evidence type="ECO:0000256" key="1">
    <source>
        <dbReference type="SAM" id="Phobius"/>
    </source>
</evidence>
<dbReference type="SUPFAM" id="SSF50998">
    <property type="entry name" value="Quinoprotein alcohol dehydrogenase-like"/>
    <property type="match status" value="1"/>
</dbReference>
<keyword evidence="1" id="KW-0472">Membrane</keyword>
<evidence type="ECO:0000313" key="3">
    <source>
        <dbReference type="EMBL" id="CAJ0945263.1"/>
    </source>
</evidence>
<reference evidence="3" key="1">
    <citation type="submission" date="2023-07" db="EMBL/GenBank/DDBJ databases">
        <authorList>
            <person name="Stuckert A."/>
        </authorList>
    </citation>
    <scope>NUCLEOTIDE SEQUENCE</scope>
</reference>
<evidence type="ECO:0000313" key="4">
    <source>
        <dbReference type="Proteomes" id="UP001176940"/>
    </source>
</evidence>
<keyword evidence="1" id="KW-1133">Transmembrane helix</keyword>
<dbReference type="Pfam" id="PF13360">
    <property type="entry name" value="PQQ_2"/>
    <property type="match status" value="1"/>
</dbReference>
<dbReference type="InterPro" id="IPR018391">
    <property type="entry name" value="PQQ_b-propeller_rpt"/>
</dbReference>
<keyword evidence="1" id="KW-0812">Transmembrane</keyword>